<proteinExistence type="predicted"/>
<dbReference type="OrthoDB" id="228217at2"/>
<dbReference type="Proteomes" id="UP000010798">
    <property type="component" value="Chromosome"/>
</dbReference>
<gene>
    <name evidence="1" type="ordered locus">Sinac_1031</name>
</gene>
<protein>
    <recommendedName>
        <fullName evidence="3">AsmA-like C-terminal domain-containing protein</fullName>
    </recommendedName>
</protein>
<evidence type="ECO:0008006" key="3">
    <source>
        <dbReference type="Google" id="ProtNLM"/>
    </source>
</evidence>
<organism evidence="1 2">
    <name type="scientific">Singulisphaera acidiphila (strain ATCC BAA-1392 / DSM 18658 / VKM B-2454 / MOB10)</name>
    <dbReference type="NCBI Taxonomy" id="886293"/>
    <lineage>
        <taxon>Bacteria</taxon>
        <taxon>Pseudomonadati</taxon>
        <taxon>Planctomycetota</taxon>
        <taxon>Planctomycetia</taxon>
        <taxon>Isosphaerales</taxon>
        <taxon>Isosphaeraceae</taxon>
        <taxon>Singulisphaera</taxon>
    </lineage>
</organism>
<evidence type="ECO:0000313" key="1">
    <source>
        <dbReference type="EMBL" id="AGA25430.1"/>
    </source>
</evidence>
<reference evidence="1 2" key="1">
    <citation type="submission" date="2012-02" db="EMBL/GenBank/DDBJ databases">
        <title>Complete sequence of chromosome of Singulisphaera acidiphila DSM 18658.</title>
        <authorList>
            <consortium name="US DOE Joint Genome Institute (JGI-PGF)"/>
            <person name="Lucas S."/>
            <person name="Copeland A."/>
            <person name="Lapidus A."/>
            <person name="Glavina del Rio T."/>
            <person name="Dalin E."/>
            <person name="Tice H."/>
            <person name="Bruce D."/>
            <person name="Goodwin L."/>
            <person name="Pitluck S."/>
            <person name="Peters L."/>
            <person name="Ovchinnikova G."/>
            <person name="Chertkov O."/>
            <person name="Kyrpides N."/>
            <person name="Mavromatis K."/>
            <person name="Ivanova N."/>
            <person name="Brettin T."/>
            <person name="Detter J.C."/>
            <person name="Han C."/>
            <person name="Larimer F."/>
            <person name="Land M."/>
            <person name="Hauser L."/>
            <person name="Markowitz V."/>
            <person name="Cheng J.-F."/>
            <person name="Hugenholtz P."/>
            <person name="Woyke T."/>
            <person name="Wu D."/>
            <person name="Tindall B."/>
            <person name="Pomrenke H."/>
            <person name="Brambilla E."/>
            <person name="Klenk H.-P."/>
            <person name="Eisen J.A."/>
        </authorList>
    </citation>
    <scope>NUCLEOTIDE SEQUENCE [LARGE SCALE GENOMIC DNA]</scope>
    <source>
        <strain evidence="2">ATCC BAA-1392 / DSM 18658 / VKM B-2454 / MOB10</strain>
    </source>
</reference>
<dbReference type="GO" id="GO:0005886">
    <property type="term" value="C:plasma membrane"/>
    <property type="evidence" value="ECO:0007669"/>
    <property type="project" value="TreeGrafter"/>
</dbReference>
<keyword evidence="2" id="KW-1185">Reference proteome</keyword>
<sequence>MPISTKVRKAVGGGLVVALLGFVVMRTWVVPALIVRAIQGQVEGKVTIRDWWLNGRSAGVVGFTVHEQANADSQVLATVERVSTDLSVWRLLGGRFFPGRIDFHGAEITFRVDKAGNFLNLPALKANDEFPRLPVISADSTRVVIRGEGRTDEMVVADVVAQLQPDASGRTLVLSGRTDDPTWGRWTASGVIAPADLCGDVLLKGARVEADPKTLARVPFIPSEVWTHVVPRGPVDVEVRLDWTTGRIPEFQAKTEVTLLGTSAQFPTLELAAAKTTGTLRVDGGLVQVEQVQGQAIGGQVHGGGTLDFDRSPPQINLDLHLKKIKVEETPKLWQLDKSGITGLLTGKVALHAVLKPSGVDLSGSTGEANVENARIQGIPVKVLRLAMRAQGNDLEYDTNPSADETRVERLFQGLIALFSPRQPVGPRLAWRALAAQALVAFQTPTDSKSPAAKDEELPKLAVQLPKTISTQIELEDVDVAELIAKAQFLAAFPFPVPVTGKLSLKAKATIPLGQLSDIRQYVFHGDATLKGASVFHVDFSLLTARLDLEKGILDLKDLRGVLVARPDGGPDSPPAEPLVPNVPEQGPLPPGGFRGQLRAEIAPPGGFSARFEGNQLPLCELSAPLFPRPTPLTGLASMTVEATSDLARAGDPAAWTISGKAESVQIRYRDAALDRVALQFLLKEGRLDLPGLTAQMAGHPLSVKGELDLKPPLAYRATLNVEDWDLASIVTLVPNAPQPSPVGGTLSAHAEARGTMSPWTLTTDGKGRIARFQAGPVPLGDVPFRWMTDRASVLISDVEARPFGGRISAEATIPVTGGGAAEGSATFSGIDTARLSALIPGQGLKLTGRADGSVAFVVPANAKGLDAQVRIASPDLTFQGIPAEQARGSIRAHQGILKYEVTADSLGGKLKVLGDFPLTSTPPPIPSNAADGEFRFVGFALDQLWKAFPIAGSFSLLSGQGTVDANIRTVLAGTTKGLWVHGFLELSDLMWNRKEPVGQLRGVVAKSPTVWRVDPLNGELLGGSASGVLWGTTPTQGNSETGFNLRMDRVALKRMLVFAPSLATNLSGLGTLQVSGRLDQDLRADVGLTVDQAQIAGLPINELRAPAVLVFSPSTGAGHIQLRQSSARFAGGRVRGDASFRLGGDRSFQGQVELQAIDLYMLNRLGSDSSRLASGRISGRISLSGTDLNRPERYRGKVNLDLDDAALFSIPVFREVGKFLGSERGGLFDDGDLVGTIANRQLIIESFTLEGRLVQLHATGTVGFDTQLNLEVLVNTNRIIPETGLALVSLIPGLNDLLGRSEQALARIGTYLSNRLVKLRVTGTLKNPIVAIDASILVAKTAATFFAGALKLPLGFLR</sequence>
<dbReference type="PANTHER" id="PTHR30441">
    <property type="entry name" value="DUF748 DOMAIN-CONTAINING PROTEIN"/>
    <property type="match status" value="1"/>
</dbReference>
<dbReference type="RefSeq" id="WP_015244607.1">
    <property type="nucleotide sequence ID" value="NC_019892.1"/>
</dbReference>
<dbReference type="HOGENOM" id="CLU_253114_0_0_0"/>
<dbReference type="EMBL" id="CP003364">
    <property type="protein sequence ID" value="AGA25430.1"/>
    <property type="molecule type" value="Genomic_DNA"/>
</dbReference>
<dbReference type="KEGG" id="saci:Sinac_1031"/>
<dbReference type="eggNOG" id="COG2982">
    <property type="taxonomic scope" value="Bacteria"/>
</dbReference>
<accession>L0D996</accession>
<dbReference type="InterPro" id="IPR052894">
    <property type="entry name" value="AsmA-related"/>
</dbReference>
<name>L0D996_SINAD</name>
<dbReference type="PANTHER" id="PTHR30441:SF8">
    <property type="entry name" value="DUF748 DOMAIN-CONTAINING PROTEIN"/>
    <property type="match status" value="1"/>
</dbReference>
<dbReference type="GO" id="GO:0090313">
    <property type="term" value="P:regulation of protein targeting to membrane"/>
    <property type="evidence" value="ECO:0007669"/>
    <property type="project" value="TreeGrafter"/>
</dbReference>
<evidence type="ECO:0000313" key="2">
    <source>
        <dbReference type="Proteomes" id="UP000010798"/>
    </source>
</evidence>